<dbReference type="Pfam" id="PF01370">
    <property type="entry name" value="Epimerase"/>
    <property type="match status" value="1"/>
</dbReference>
<comment type="similarity">
    <text evidence="2">Belongs to the NAD(P)-dependent epimerase/dehydratase family. Dihydroflavonol-4-reductase subfamily.</text>
</comment>
<keyword evidence="1" id="KW-0560">Oxidoreductase</keyword>
<evidence type="ECO:0000256" key="1">
    <source>
        <dbReference type="ARBA" id="ARBA00023002"/>
    </source>
</evidence>
<proteinExistence type="inferred from homology"/>
<organism evidence="4 5">
    <name type="scientific">Aphanomyces euteiches</name>
    <dbReference type="NCBI Taxonomy" id="100861"/>
    <lineage>
        <taxon>Eukaryota</taxon>
        <taxon>Sar</taxon>
        <taxon>Stramenopiles</taxon>
        <taxon>Oomycota</taxon>
        <taxon>Saprolegniomycetes</taxon>
        <taxon>Saprolegniales</taxon>
        <taxon>Verrucalvaceae</taxon>
        <taxon>Aphanomyces</taxon>
    </lineage>
</organism>
<evidence type="ECO:0000313" key="4">
    <source>
        <dbReference type="EMBL" id="KAF0722864.1"/>
    </source>
</evidence>
<dbReference type="FunFam" id="3.40.50.720:FF:000085">
    <property type="entry name" value="Dihydroflavonol reductase"/>
    <property type="match status" value="1"/>
</dbReference>
<feature type="domain" description="NAD-dependent epimerase/dehydratase" evidence="3">
    <location>
        <begin position="8"/>
        <end position="250"/>
    </location>
</feature>
<reference evidence="4 5" key="1">
    <citation type="submission" date="2019-07" db="EMBL/GenBank/DDBJ databases">
        <title>Genomics analysis of Aphanomyces spp. identifies a new class of oomycete effector associated with host adaptation.</title>
        <authorList>
            <person name="Gaulin E."/>
        </authorList>
    </citation>
    <scope>NUCLEOTIDE SEQUENCE [LARGE SCALE GENOMIC DNA]</scope>
    <source>
        <strain evidence="4 5">ATCC 201684</strain>
    </source>
</reference>
<dbReference type="PANTHER" id="PTHR10366:SF564">
    <property type="entry name" value="STEROL-4-ALPHA-CARBOXYLATE 3-DEHYDROGENASE, DECARBOXYLATING"/>
    <property type="match status" value="1"/>
</dbReference>
<evidence type="ECO:0000256" key="2">
    <source>
        <dbReference type="ARBA" id="ARBA00023445"/>
    </source>
</evidence>
<dbReference type="SUPFAM" id="SSF51735">
    <property type="entry name" value="NAD(P)-binding Rossmann-fold domains"/>
    <property type="match status" value="1"/>
</dbReference>
<accession>A0A6G0W6L0</accession>
<dbReference type="PANTHER" id="PTHR10366">
    <property type="entry name" value="NAD DEPENDENT EPIMERASE/DEHYDRATASE"/>
    <property type="match status" value="1"/>
</dbReference>
<protein>
    <recommendedName>
        <fullName evidence="3">NAD-dependent epimerase/dehydratase domain-containing protein</fullName>
    </recommendedName>
</protein>
<dbReference type="AlphaFoldDB" id="A0A6G0W6L0"/>
<evidence type="ECO:0000259" key="3">
    <source>
        <dbReference type="Pfam" id="PF01370"/>
    </source>
</evidence>
<name>A0A6G0W6L0_9STRA</name>
<dbReference type="InterPro" id="IPR036291">
    <property type="entry name" value="NAD(P)-bd_dom_sf"/>
</dbReference>
<dbReference type="EMBL" id="VJMJ01000320">
    <property type="protein sequence ID" value="KAF0722864.1"/>
    <property type="molecule type" value="Genomic_DNA"/>
</dbReference>
<dbReference type="CDD" id="cd08958">
    <property type="entry name" value="FR_SDR_e"/>
    <property type="match status" value="1"/>
</dbReference>
<dbReference type="InterPro" id="IPR001509">
    <property type="entry name" value="Epimerase_deHydtase"/>
</dbReference>
<comment type="caution">
    <text evidence="4">The sequence shown here is derived from an EMBL/GenBank/DDBJ whole genome shotgun (WGS) entry which is preliminary data.</text>
</comment>
<gene>
    <name evidence="4" type="ORF">Ae201684_018095</name>
</gene>
<dbReference type="VEuPathDB" id="FungiDB:AeMF1_010640"/>
<dbReference type="Proteomes" id="UP000481153">
    <property type="component" value="Unassembled WGS sequence"/>
</dbReference>
<dbReference type="GO" id="GO:0016616">
    <property type="term" value="F:oxidoreductase activity, acting on the CH-OH group of donors, NAD or NADP as acceptor"/>
    <property type="evidence" value="ECO:0007669"/>
    <property type="project" value="TreeGrafter"/>
</dbReference>
<sequence length="327" mass="35975">MPSVPQVICVTGGSGFLGSYCVKLLLERGYRVQTTVRDPTNEKKVGHLKALPGANERLTIFKANLLEEGSFDEAIKDCSVVLHTASPVELKNQNRDQLVAPAVQGTLNVLRSAARTPGIRRVVLTSSMAAVYIHCDTKPVEHVFTEDDWSHEELIEMNKMWYCVSKTLAERAAWNFMENLSDAHFDLVAMCPTRIHGPMFKIELNESSEKIYDNLVGNVNDIPRVTRSVVDVRDVAFAHIAAFENPQASGRYTLVAASPTEEEIARAVKAARPNAPVASKLAHGTGFVAKHCSSAKAEKELGIRFIPLEDMVRETCDSLTRIGLVSS</sequence>
<dbReference type="InterPro" id="IPR050425">
    <property type="entry name" value="NAD(P)_dehydrat-like"/>
</dbReference>
<dbReference type="Gene3D" id="3.40.50.720">
    <property type="entry name" value="NAD(P)-binding Rossmann-like Domain"/>
    <property type="match status" value="1"/>
</dbReference>
<evidence type="ECO:0000313" key="5">
    <source>
        <dbReference type="Proteomes" id="UP000481153"/>
    </source>
</evidence>
<keyword evidence="5" id="KW-1185">Reference proteome</keyword>